<gene>
    <name evidence="3" type="ORF">HNQ39_005721</name>
</gene>
<dbReference type="EMBL" id="JACHGW010000009">
    <property type="protein sequence ID" value="MBB6053874.1"/>
    <property type="molecule type" value="Genomic_DNA"/>
</dbReference>
<evidence type="ECO:0000313" key="3">
    <source>
        <dbReference type="EMBL" id="MBB6053874.1"/>
    </source>
</evidence>
<keyword evidence="4" id="KW-1185">Reference proteome</keyword>
<comment type="caution">
    <text evidence="3">The sequence shown here is derived from an EMBL/GenBank/DDBJ whole genome shotgun (WGS) entry which is preliminary data.</text>
</comment>
<dbReference type="InterPro" id="IPR050807">
    <property type="entry name" value="TransReg_Diox_bact_type"/>
</dbReference>
<organism evidence="3 4">
    <name type="scientific">Armatimonas rosea</name>
    <dbReference type="NCBI Taxonomy" id="685828"/>
    <lineage>
        <taxon>Bacteria</taxon>
        <taxon>Bacillati</taxon>
        <taxon>Armatimonadota</taxon>
        <taxon>Armatimonadia</taxon>
        <taxon>Armatimonadales</taxon>
        <taxon>Armatimonadaceae</taxon>
        <taxon>Armatimonas</taxon>
    </lineage>
</organism>
<dbReference type="Pfam" id="PF01381">
    <property type="entry name" value="HTH_3"/>
    <property type="match status" value="1"/>
</dbReference>
<reference evidence="3 4" key="1">
    <citation type="submission" date="2020-08" db="EMBL/GenBank/DDBJ databases">
        <title>Genomic Encyclopedia of Type Strains, Phase IV (KMG-IV): sequencing the most valuable type-strain genomes for metagenomic binning, comparative biology and taxonomic classification.</title>
        <authorList>
            <person name="Goeker M."/>
        </authorList>
    </citation>
    <scope>NUCLEOTIDE SEQUENCE [LARGE SCALE GENOMIC DNA]</scope>
    <source>
        <strain evidence="3 4">DSM 23562</strain>
    </source>
</reference>
<evidence type="ECO:0000313" key="4">
    <source>
        <dbReference type="Proteomes" id="UP000520814"/>
    </source>
</evidence>
<dbReference type="InterPro" id="IPR010982">
    <property type="entry name" value="Lambda_DNA-bd_dom_sf"/>
</dbReference>
<dbReference type="PANTHER" id="PTHR46797:SF1">
    <property type="entry name" value="METHYLPHOSPHONATE SYNTHASE"/>
    <property type="match status" value="1"/>
</dbReference>
<dbReference type="PROSITE" id="PS50943">
    <property type="entry name" value="HTH_CROC1"/>
    <property type="match status" value="1"/>
</dbReference>
<dbReference type="PANTHER" id="PTHR46797">
    <property type="entry name" value="HTH-TYPE TRANSCRIPTIONAL REGULATOR"/>
    <property type="match status" value="1"/>
</dbReference>
<dbReference type="GO" id="GO:0003700">
    <property type="term" value="F:DNA-binding transcription factor activity"/>
    <property type="evidence" value="ECO:0007669"/>
    <property type="project" value="TreeGrafter"/>
</dbReference>
<dbReference type="GO" id="GO:0005829">
    <property type="term" value="C:cytosol"/>
    <property type="evidence" value="ECO:0007669"/>
    <property type="project" value="TreeGrafter"/>
</dbReference>
<dbReference type="GO" id="GO:0003677">
    <property type="term" value="F:DNA binding"/>
    <property type="evidence" value="ECO:0007669"/>
    <property type="project" value="UniProtKB-KW"/>
</dbReference>
<dbReference type="InterPro" id="IPR001387">
    <property type="entry name" value="Cro/C1-type_HTH"/>
</dbReference>
<name>A0A7W9SX67_ARMRO</name>
<dbReference type="SUPFAM" id="SSF47413">
    <property type="entry name" value="lambda repressor-like DNA-binding domains"/>
    <property type="match status" value="1"/>
</dbReference>
<evidence type="ECO:0000259" key="2">
    <source>
        <dbReference type="PROSITE" id="PS50943"/>
    </source>
</evidence>
<evidence type="ECO:0000256" key="1">
    <source>
        <dbReference type="ARBA" id="ARBA00023125"/>
    </source>
</evidence>
<dbReference type="SMART" id="SM00530">
    <property type="entry name" value="HTH_XRE"/>
    <property type="match status" value="1"/>
</dbReference>
<proteinExistence type="predicted"/>
<dbReference type="AlphaFoldDB" id="A0A7W9SX67"/>
<protein>
    <submittedName>
        <fullName evidence="3">Transcriptional regulator with XRE-family HTH domain</fullName>
    </submittedName>
</protein>
<sequence length="98" mass="10963">MPKRKEPNERDPVLQAIGKQIRMHREGTGFSQERFALKAGMDRTYYAAIELGYRNVSAKNLIKIASNLKVEVGDLFPKMAELEPLLADVLEDALDSSG</sequence>
<accession>A0A7W9SX67</accession>
<dbReference type="Gene3D" id="1.10.260.40">
    <property type="entry name" value="lambda repressor-like DNA-binding domains"/>
    <property type="match status" value="1"/>
</dbReference>
<keyword evidence="1" id="KW-0238">DNA-binding</keyword>
<dbReference type="RefSeq" id="WP_221290415.1">
    <property type="nucleotide sequence ID" value="NZ_JACHGW010000009.1"/>
</dbReference>
<dbReference type="Proteomes" id="UP000520814">
    <property type="component" value="Unassembled WGS sequence"/>
</dbReference>
<dbReference type="CDD" id="cd00093">
    <property type="entry name" value="HTH_XRE"/>
    <property type="match status" value="1"/>
</dbReference>
<feature type="domain" description="HTH cro/C1-type" evidence="2">
    <location>
        <begin position="21"/>
        <end position="75"/>
    </location>
</feature>